<dbReference type="Proteomes" id="UP000032261">
    <property type="component" value="Chromosome"/>
</dbReference>
<proteinExistence type="inferred from homology"/>
<organism evidence="8 9">
    <name type="scientific">Ureaplasma diversum</name>
    <dbReference type="NCBI Taxonomy" id="42094"/>
    <lineage>
        <taxon>Bacteria</taxon>
        <taxon>Bacillati</taxon>
        <taxon>Mycoplasmatota</taxon>
        <taxon>Mycoplasmoidales</taxon>
        <taxon>Mycoplasmoidaceae</taxon>
        <taxon>Ureaplasma</taxon>
    </lineage>
</organism>
<dbReference type="GO" id="GO:0005737">
    <property type="term" value="C:cytoplasm"/>
    <property type="evidence" value="ECO:0007669"/>
    <property type="project" value="UniProtKB-SubCell"/>
</dbReference>
<keyword evidence="6 7" id="KW-0949">S-adenosyl-L-methionine</keyword>
<evidence type="ECO:0000256" key="4">
    <source>
        <dbReference type="ARBA" id="ARBA00022603"/>
    </source>
</evidence>
<dbReference type="EC" id="2.1.1.199" evidence="7"/>
<dbReference type="GO" id="GO:0071424">
    <property type="term" value="F:rRNA (cytosine-N4-)-methyltransferase activity"/>
    <property type="evidence" value="ECO:0007669"/>
    <property type="project" value="UniProtKB-UniRule"/>
</dbReference>
<sequence length="310" mass="35570">MDSNYNHHISVLLEESINILNIKPDGVYVDCTLGRCGHSKQILNRLNDNGLLICFDQDQAAIDYAKQIFANQNNVIIIKSNFKDLKKELIKRNITKVDGFIFDLGLSSPQLDDPNRGFSYQHNARLDMRMDQSQKLDAHYVINNYSFQQLCTIFSRYGEIKNPKRVVDAIIQQRQINPINTTFGLVDIIKQNSPLKLLFNKKHPARLYFQAIRIEVNNELSILEQSLNDAISLLNIAGIIAVISFHSLEDRITKKVFSKYTKNTLPKEVPISNYFAQYSLVNNKTVASEEEINANNRSRSSILRAMIKNY</sequence>
<feature type="binding site" evidence="7">
    <location>
        <begin position="36"/>
        <end position="38"/>
    </location>
    <ligand>
        <name>S-adenosyl-L-methionine</name>
        <dbReference type="ChEBI" id="CHEBI:59789"/>
    </ligand>
</feature>
<dbReference type="STRING" id="42094.JM47_01780"/>
<name>A0A0C5RPH8_9BACT</name>
<evidence type="ECO:0000256" key="2">
    <source>
        <dbReference type="ARBA" id="ARBA00022490"/>
    </source>
</evidence>
<feature type="binding site" evidence="7">
    <location>
        <position position="110"/>
    </location>
    <ligand>
        <name>S-adenosyl-L-methionine</name>
        <dbReference type="ChEBI" id="CHEBI:59789"/>
    </ligand>
</feature>
<comment type="similarity">
    <text evidence="1 7">Belongs to the methyltransferase superfamily. RsmH family.</text>
</comment>
<keyword evidence="2 7" id="KW-0963">Cytoplasm</keyword>
<evidence type="ECO:0000313" key="8">
    <source>
        <dbReference type="EMBL" id="AJQ45324.1"/>
    </source>
</evidence>
<dbReference type="InterPro" id="IPR002903">
    <property type="entry name" value="RsmH"/>
</dbReference>
<feature type="binding site" evidence="7">
    <location>
        <position position="82"/>
    </location>
    <ligand>
        <name>S-adenosyl-L-methionine</name>
        <dbReference type="ChEBI" id="CHEBI:59789"/>
    </ligand>
</feature>
<feature type="binding site" evidence="7">
    <location>
        <position position="103"/>
    </location>
    <ligand>
        <name>S-adenosyl-L-methionine</name>
        <dbReference type="ChEBI" id="CHEBI:59789"/>
    </ligand>
</feature>
<gene>
    <name evidence="7" type="primary">rsmH</name>
    <name evidence="8" type="ORF">JM47_01780</name>
</gene>
<dbReference type="EMBL" id="CP009770">
    <property type="protein sequence ID" value="AJQ45324.1"/>
    <property type="molecule type" value="Genomic_DNA"/>
</dbReference>
<dbReference type="HAMAP" id="MF_01007">
    <property type="entry name" value="16SrRNA_methyltr_H"/>
    <property type="match status" value="1"/>
</dbReference>
<evidence type="ECO:0000256" key="5">
    <source>
        <dbReference type="ARBA" id="ARBA00022679"/>
    </source>
</evidence>
<dbReference type="PANTHER" id="PTHR11265:SF0">
    <property type="entry name" value="12S RRNA N4-METHYLCYTIDINE METHYLTRANSFERASE"/>
    <property type="match status" value="1"/>
</dbReference>
<dbReference type="AlphaFoldDB" id="A0A0C5RPH8"/>
<dbReference type="Pfam" id="PF01795">
    <property type="entry name" value="Methyltransf_5"/>
    <property type="match status" value="1"/>
</dbReference>
<keyword evidence="5 7" id="KW-0808">Transferase</keyword>
<dbReference type="GO" id="GO:0070475">
    <property type="term" value="P:rRNA base methylation"/>
    <property type="evidence" value="ECO:0007669"/>
    <property type="project" value="UniProtKB-UniRule"/>
</dbReference>
<protein>
    <recommendedName>
        <fullName evidence="7">Ribosomal RNA small subunit methyltransferase H</fullName>
        <ecNumber evidence="7">2.1.1.199</ecNumber>
    </recommendedName>
    <alternativeName>
        <fullName evidence="7">16S rRNA m(4)C1402 methyltransferase</fullName>
    </alternativeName>
    <alternativeName>
        <fullName evidence="7">rRNA (cytosine-N(4)-)-methyltransferase RsmH</fullName>
    </alternativeName>
</protein>
<keyword evidence="3 7" id="KW-0698">rRNA processing</keyword>
<accession>A0A0C5RPH8</accession>
<dbReference type="PANTHER" id="PTHR11265">
    <property type="entry name" value="S-ADENOSYL-METHYLTRANSFERASE MRAW"/>
    <property type="match status" value="1"/>
</dbReference>
<dbReference type="NCBIfam" id="TIGR00006">
    <property type="entry name" value="16S rRNA (cytosine(1402)-N(4))-methyltransferase RsmH"/>
    <property type="match status" value="1"/>
</dbReference>
<dbReference type="InterPro" id="IPR029063">
    <property type="entry name" value="SAM-dependent_MTases_sf"/>
</dbReference>
<evidence type="ECO:0000256" key="6">
    <source>
        <dbReference type="ARBA" id="ARBA00022691"/>
    </source>
</evidence>
<evidence type="ECO:0000256" key="3">
    <source>
        <dbReference type="ARBA" id="ARBA00022552"/>
    </source>
</evidence>
<dbReference type="HOGENOM" id="CLU_038422_2_0_14"/>
<comment type="catalytic activity">
    <reaction evidence="7">
        <text>cytidine(1402) in 16S rRNA + S-adenosyl-L-methionine = N(4)-methylcytidine(1402) in 16S rRNA + S-adenosyl-L-homocysteine + H(+)</text>
        <dbReference type="Rhea" id="RHEA:42928"/>
        <dbReference type="Rhea" id="RHEA-COMP:10286"/>
        <dbReference type="Rhea" id="RHEA-COMP:10287"/>
        <dbReference type="ChEBI" id="CHEBI:15378"/>
        <dbReference type="ChEBI" id="CHEBI:57856"/>
        <dbReference type="ChEBI" id="CHEBI:59789"/>
        <dbReference type="ChEBI" id="CHEBI:74506"/>
        <dbReference type="ChEBI" id="CHEBI:82748"/>
        <dbReference type="EC" id="2.1.1.199"/>
    </reaction>
</comment>
<keyword evidence="4 7" id="KW-0489">Methyltransferase</keyword>
<dbReference type="RefSeq" id="WP_208895249.1">
    <property type="nucleotide sequence ID" value="NZ_CP009770.1"/>
</dbReference>
<dbReference type="Gene3D" id="1.10.150.170">
    <property type="entry name" value="Putative methyltransferase TM0872, insert domain"/>
    <property type="match status" value="1"/>
</dbReference>
<evidence type="ECO:0000313" key="9">
    <source>
        <dbReference type="Proteomes" id="UP000032261"/>
    </source>
</evidence>
<evidence type="ECO:0000256" key="1">
    <source>
        <dbReference type="ARBA" id="ARBA00010396"/>
    </source>
</evidence>
<evidence type="ECO:0000256" key="7">
    <source>
        <dbReference type="HAMAP-Rule" id="MF_01007"/>
    </source>
</evidence>
<dbReference type="InterPro" id="IPR023397">
    <property type="entry name" value="SAM-dep_MeTrfase_MraW_recog"/>
</dbReference>
<dbReference type="SUPFAM" id="SSF81799">
    <property type="entry name" value="Putative methyltransferase TM0872, insert domain"/>
    <property type="match status" value="1"/>
</dbReference>
<feature type="binding site" evidence="7">
    <location>
        <position position="56"/>
    </location>
    <ligand>
        <name>S-adenosyl-L-methionine</name>
        <dbReference type="ChEBI" id="CHEBI:59789"/>
    </ligand>
</feature>
<dbReference type="SUPFAM" id="SSF53335">
    <property type="entry name" value="S-adenosyl-L-methionine-dependent methyltransferases"/>
    <property type="match status" value="1"/>
</dbReference>
<dbReference type="PATRIC" id="fig|42094.4.peg.345"/>
<dbReference type="KEGG" id="ude:JM47_01780"/>
<dbReference type="Gene3D" id="3.40.50.150">
    <property type="entry name" value="Vaccinia Virus protein VP39"/>
    <property type="match status" value="1"/>
</dbReference>
<comment type="function">
    <text evidence="7">Specifically methylates the N4 position of cytidine in position 1402 (C1402) of 16S rRNA.</text>
</comment>
<dbReference type="PIRSF" id="PIRSF004486">
    <property type="entry name" value="MraW"/>
    <property type="match status" value="1"/>
</dbReference>
<reference evidence="8 9" key="1">
    <citation type="journal article" date="2015" name="Genome Announc.">
        <title>Genome Sequence of Ureaplasma diversum Strain ATCC 49782.</title>
        <authorList>
            <person name="Marques L.M."/>
            <person name="Guimaraes A.M."/>
            <person name="Martins H.B."/>
            <person name="Rezende I.S."/>
            <person name="Barbosa M.S."/>
            <person name="Campos G.B."/>
            <person name="do Nascimento N.C."/>
            <person name="Dos Santos A.P."/>
            <person name="Amorim A.T."/>
            <person name="Santos V.M."/>
            <person name="Messick J.B."/>
            <person name="Timenetsky J."/>
        </authorList>
    </citation>
    <scope>NUCLEOTIDE SEQUENCE [LARGE SCALE GENOMIC DNA]</scope>
    <source>
        <strain evidence="8 9">ATCC 49782</strain>
    </source>
</reference>
<comment type="subcellular location">
    <subcellularLocation>
        <location evidence="7">Cytoplasm</location>
    </subcellularLocation>
</comment>